<dbReference type="InterPro" id="IPR037165">
    <property type="entry name" value="AldOxase/xan_DH_Mopterin-bd_sf"/>
</dbReference>
<sequence length="777" mass="82110">MAKFGLSQPMRRIEDPRLLIGGGRYTDDIVMAGAAHGVVLRSPHAAAKILSIDTAAALEVPGVLAVLTAKDWAEEGLGEIPCVIPLKNIDGTDRANTPRGALATDRVRHVGDAVAFIVAETAEAAKDGAEAVMVDYDLLPAATDLATARLPGAPQVWDGIPNNTVFDWETGDKAKAAELAGKAAHVTKLTVVNNRVIVNSMEVRAATAEYDPKLEKFTLYCGTQGSWLVKNLLAGSVFKTAPEKFRVVTPDVGGGFGMKLYLYGEYALVCMAARRLGRPVKWTSERTEAFQSDTQGRDNITEAELSLDADGKFLALRTTNYAGMGAYLSTFAPMIPTGAGTKVLASVYNFQAIHAHVIGVLTNTVPVDAYRGAGRPESNYVVERLIDAAARELGIDRIELRKRNMVPSSAMPYTTAVGQRYDSGDFVAVLDAALKNADWAGFPARQAASKAKGRQRGIGVAYYLEATGGGPTERAEVRFAKDGFVDVLVGTQSTGQGHETAYAMLTSHELGIPMEKIRIVQGDSDEIPTGGGTGGARSLYSEGQAILLTAASVIEKGKQAASEHLEASVSDIEFATVGGKFTVVGTDRGVDILSLAQIQRERAAKGEAATLLDAAEVADIKSHTFPNGCHIAEVEVDPDTGLIEVPRYVVVDDVGHAINPMIVRGQVHGGVAQGIGQAVHERTAYDKESGQLLSASFMDYALPRAEDLPDIEVEFLSVPCETNPLGVKGAGEAGAVGSPPALMNALVDALSAVGVTDMDMPATPESVWKAIELARAA</sequence>
<dbReference type="SUPFAM" id="SSF56003">
    <property type="entry name" value="Molybdenum cofactor-binding domain"/>
    <property type="match status" value="1"/>
</dbReference>
<dbReference type="InterPro" id="IPR008274">
    <property type="entry name" value="AldOxase/xan_DH_MoCoBD1"/>
</dbReference>
<organism evidence="4 5">
    <name type="scientific">Paeniroseomonas aquatica</name>
    <dbReference type="NCBI Taxonomy" id="373043"/>
    <lineage>
        <taxon>Bacteria</taxon>
        <taxon>Pseudomonadati</taxon>
        <taxon>Pseudomonadota</taxon>
        <taxon>Alphaproteobacteria</taxon>
        <taxon>Acetobacterales</taxon>
        <taxon>Acetobacteraceae</taxon>
        <taxon>Paeniroseomonas</taxon>
    </lineage>
</organism>
<evidence type="ECO:0000259" key="3">
    <source>
        <dbReference type="SMART" id="SM01008"/>
    </source>
</evidence>
<dbReference type="EMBL" id="JAUFPN010000153">
    <property type="protein sequence ID" value="MDN3565882.1"/>
    <property type="molecule type" value="Genomic_DNA"/>
</dbReference>
<evidence type="ECO:0000256" key="2">
    <source>
        <dbReference type="ARBA" id="ARBA00023002"/>
    </source>
</evidence>
<dbReference type="Proteomes" id="UP001529369">
    <property type="component" value="Unassembled WGS sequence"/>
</dbReference>
<dbReference type="InterPro" id="IPR036856">
    <property type="entry name" value="Ald_Oxase/Xan_DH_a/b_sf"/>
</dbReference>
<dbReference type="RefSeq" id="WP_290317752.1">
    <property type="nucleotide sequence ID" value="NZ_JAUFPN010000153.1"/>
</dbReference>
<dbReference type="InterPro" id="IPR016208">
    <property type="entry name" value="Ald_Oxase/xanthine_DH-like"/>
</dbReference>
<dbReference type="Gene3D" id="3.30.365.10">
    <property type="entry name" value="Aldehyde oxidase/xanthine dehydrogenase, molybdopterin binding domain"/>
    <property type="match status" value="4"/>
</dbReference>
<evidence type="ECO:0000256" key="1">
    <source>
        <dbReference type="ARBA" id="ARBA00022505"/>
    </source>
</evidence>
<reference evidence="5" key="1">
    <citation type="journal article" date="2019" name="Int. J. Syst. Evol. Microbiol.">
        <title>The Global Catalogue of Microorganisms (GCM) 10K type strain sequencing project: providing services to taxonomists for standard genome sequencing and annotation.</title>
        <authorList>
            <consortium name="The Broad Institute Genomics Platform"/>
            <consortium name="The Broad Institute Genome Sequencing Center for Infectious Disease"/>
            <person name="Wu L."/>
            <person name="Ma J."/>
        </authorList>
    </citation>
    <scope>NUCLEOTIDE SEQUENCE [LARGE SCALE GENOMIC DNA]</scope>
    <source>
        <strain evidence="5">CECT 7131</strain>
    </source>
</reference>
<proteinExistence type="predicted"/>
<dbReference type="Pfam" id="PF02738">
    <property type="entry name" value="MoCoBD_1"/>
    <property type="match status" value="1"/>
</dbReference>
<dbReference type="Pfam" id="PF01315">
    <property type="entry name" value="Ald_Xan_dh_C"/>
    <property type="match status" value="1"/>
</dbReference>
<accession>A0ABT8A7T5</accession>
<dbReference type="Pfam" id="PF20256">
    <property type="entry name" value="MoCoBD_2"/>
    <property type="match status" value="1"/>
</dbReference>
<keyword evidence="5" id="KW-1185">Reference proteome</keyword>
<gene>
    <name evidence="4" type="ORF">QWZ14_16045</name>
</gene>
<feature type="domain" description="Aldehyde oxidase/xanthine dehydrogenase a/b hammerhead" evidence="3">
    <location>
        <begin position="20"/>
        <end position="140"/>
    </location>
</feature>
<dbReference type="InterPro" id="IPR000674">
    <property type="entry name" value="Ald_Oxase/Xan_DH_a/b"/>
</dbReference>
<keyword evidence="1" id="KW-0500">Molybdenum</keyword>
<comment type="caution">
    <text evidence="4">The sequence shown here is derived from an EMBL/GenBank/DDBJ whole genome shotgun (WGS) entry which is preliminary data.</text>
</comment>
<name>A0ABT8A7T5_9PROT</name>
<evidence type="ECO:0000313" key="5">
    <source>
        <dbReference type="Proteomes" id="UP001529369"/>
    </source>
</evidence>
<dbReference type="SUPFAM" id="SSF54665">
    <property type="entry name" value="CO dehydrogenase molybdoprotein N-domain-like"/>
    <property type="match status" value="1"/>
</dbReference>
<protein>
    <submittedName>
        <fullName evidence="4">Xanthine dehydrogenase family protein molybdopterin-binding subunit</fullName>
    </submittedName>
</protein>
<dbReference type="PANTHER" id="PTHR11908:SF132">
    <property type="entry name" value="ALDEHYDE OXIDASE 1-RELATED"/>
    <property type="match status" value="1"/>
</dbReference>
<evidence type="ECO:0000313" key="4">
    <source>
        <dbReference type="EMBL" id="MDN3565882.1"/>
    </source>
</evidence>
<dbReference type="Gene3D" id="3.90.1170.50">
    <property type="entry name" value="Aldehyde oxidase/xanthine dehydrogenase, a/b hammerhead"/>
    <property type="match status" value="1"/>
</dbReference>
<dbReference type="InterPro" id="IPR046867">
    <property type="entry name" value="AldOxase/xan_DH_MoCoBD2"/>
</dbReference>
<dbReference type="SMART" id="SM01008">
    <property type="entry name" value="Ald_Xan_dh_C"/>
    <property type="match status" value="1"/>
</dbReference>
<dbReference type="PANTHER" id="PTHR11908">
    <property type="entry name" value="XANTHINE DEHYDROGENASE"/>
    <property type="match status" value="1"/>
</dbReference>
<keyword evidence="2" id="KW-0560">Oxidoreductase</keyword>